<name>A0ABY4VAC0_9GAMM</name>
<dbReference type="EMBL" id="CP092418">
    <property type="protein sequence ID" value="USD21236.1"/>
    <property type="molecule type" value="Genomic_DNA"/>
</dbReference>
<dbReference type="InterPro" id="IPR043749">
    <property type="entry name" value="DUF5694"/>
</dbReference>
<reference evidence="2" key="1">
    <citation type="submission" date="2022-02" db="EMBL/GenBank/DDBJ databases">
        <title>Coral-associated bacteria.</title>
        <authorList>
            <person name="Tang K."/>
            <person name="Wang X."/>
        </authorList>
    </citation>
    <scope>NUCLEOTIDE SEQUENCE</scope>
    <source>
        <strain evidence="2">SCSIO 43006</strain>
    </source>
</reference>
<evidence type="ECO:0000313" key="2">
    <source>
        <dbReference type="EMBL" id="USD21236.1"/>
    </source>
</evidence>
<feature type="chain" id="PRO_5045267792" evidence="1">
    <location>
        <begin position="16"/>
        <end position="275"/>
    </location>
</feature>
<protein>
    <submittedName>
        <fullName evidence="2">DUF5694 domain-containing protein</fullName>
    </submittedName>
</protein>
<evidence type="ECO:0000256" key="1">
    <source>
        <dbReference type="SAM" id="SignalP"/>
    </source>
</evidence>
<accession>A0ABY4VAC0</accession>
<gene>
    <name evidence="2" type="ORF">MJO52_19580</name>
</gene>
<keyword evidence="1" id="KW-0732">Signal</keyword>
<dbReference type="Pfam" id="PF18950">
    <property type="entry name" value="DUF5694"/>
    <property type="match status" value="1"/>
</dbReference>
<feature type="signal peptide" evidence="1">
    <location>
        <begin position="1"/>
        <end position="15"/>
    </location>
</feature>
<evidence type="ECO:0000313" key="3">
    <source>
        <dbReference type="Proteomes" id="UP001055658"/>
    </source>
</evidence>
<sequence>MRKLTLILASTFALAANSIGYATEKPVIPEQDTPAAQVMLFGVFHFHNPGLDSVKSEVINVLTPNNQRYLEQLTSKLADEGPTHVLIECPPTYQKTINRKFNSYKNGNHDLSVNENQQLGFRIAEKAGLDKVLCYDERNVHWKGAELRDYMIKETPERKRTHDKLIEKIGKDTSLRHSTLSLGQLLQFHNSSKEDLDNMNLYIMENDIGAGKGFIGADAAASWWHRNFRMYANIQAKAQPGTKVIAIGGSGHTAILKTLLEVDKSRRAWDINNYL</sequence>
<dbReference type="Proteomes" id="UP001055658">
    <property type="component" value="Chromosome"/>
</dbReference>
<dbReference type="RefSeq" id="WP_252083635.1">
    <property type="nucleotide sequence ID" value="NZ_CP092418.1"/>
</dbReference>
<keyword evidence="3" id="KW-1185">Reference proteome</keyword>
<proteinExistence type="predicted"/>
<organism evidence="2 3">
    <name type="scientific">Microbulbifer variabilis</name>
    <dbReference type="NCBI Taxonomy" id="266805"/>
    <lineage>
        <taxon>Bacteria</taxon>
        <taxon>Pseudomonadati</taxon>
        <taxon>Pseudomonadota</taxon>
        <taxon>Gammaproteobacteria</taxon>
        <taxon>Cellvibrionales</taxon>
        <taxon>Microbulbiferaceae</taxon>
        <taxon>Microbulbifer</taxon>
    </lineage>
</organism>